<feature type="domain" description="HTH araC/xylS-type" evidence="4">
    <location>
        <begin position="232"/>
        <end position="330"/>
    </location>
</feature>
<dbReference type="InterPro" id="IPR018060">
    <property type="entry name" value="HTH_AraC"/>
</dbReference>
<evidence type="ECO:0000256" key="1">
    <source>
        <dbReference type="ARBA" id="ARBA00023015"/>
    </source>
</evidence>
<comment type="caution">
    <text evidence="5">The sequence shown here is derived from an EMBL/GenBank/DDBJ whole genome shotgun (WGS) entry which is preliminary data.</text>
</comment>
<dbReference type="PANTHER" id="PTHR47894:SF4">
    <property type="entry name" value="HTH-TYPE TRANSCRIPTIONAL REGULATOR GADX"/>
    <property type="match status" value="1"/>
</dbReference>
<keyword evidence="1" id="KW-0805">Transcription regulation</keyword>
<protein>
    <submittedName>
        <fullName evidence="5">AraC family transcriptional regulator</fullName>
    </submittedName>
</protein>
<dbReference type="InterPro" id="IPR032687">
    <property type="entry name" value="AraC-type_N"/>
</dbReference>
<dbReference type="Proteomes" id="UP001221150">
    <property type="component" value="Unassembled WGS sequence"/>
</dbReference>
<sequence length="341" mass="37260">MQPFVRTAMLTGHPRLCRSLDVDPGPLLARVGLDPADLDVPDRWIPAHAAVRLLEISAAACGRQDFGLLMVSMRRLSTLGPVSLVVRDAPDLRTAVRTLISHQAMYNEALDSRLSEQDGLATITAGLEVEGAELRQSSELVLGVWADILRSRLGEGWRPLRASFTHSAPEDPTAQQAFFDSVVEFGCRSNSITMYADDLDIPIPGADPQLLLYASEYVESVRSRPRPVTTVDRVRALITVLLPTGSCSAEQVARSLGVDRRTLHRRLAASGNTFTELLNETRGRLASRLVSSPAQPLAEIPSLLGFSSPGAFSRWFREHFGCSPRTWRHRPGGPPDRAPSG</sequence>
<keyword evidence="6" id="KW-1185">Reference proteome</keyword>
<organism evidence="5 6">
    <name type="scientific">Streptomyces tropicalis</name>
    <dbReference type="NCBI Taxonomy" id="3034234"/>
    <lineage>
        <taxon>Bacteria</taxon>
        <taxon>Bacillati</taxon>
        <taxon>Actinomycetota</taxon>
        <taxon>Actinomycetes</taxon>
        <taxon>Kitasatosporales</taxon>
        <taxon>Streptomycetaceae</taxon>
        <taxon>Streptomyces</taxon>
    </lineage>
</organism>
<dbReference type="Pfam" id="PF12625">
    <property type="entry name" value="Arabinose_bd"/>
    <property type="match status" value="1"/>
</dbReference>
<evidence type="ECO:0000259" key="4">
    <source>
        <dbReference type="PROSITE" id="PS01124"/>
    </source>
</evidence>
<dbReference type="Pfam" id="PF12833">
    <property type="entry name" value="HTH_18"/>
    <property type="match status" value="1"/>
</dbReference>
<dbReference type="RefSeq" id="WP_276109993.1">
    <property type="nucleotide sequence ID" value="NZ_JARJBB010000008.1"/>
</dbReference>
<evidence type="ECO:0000313" key="6">
    <source>
        <dbReference type="Proteomes" id="UP001221150"/>
    </source>
</evidence>
<dbReference type="InterPro" id="IPR009057">
    <property type="entry name" value="Homeodomain-like_sf"/>
</dbReference>
<reference evidence="5 6" key="1">
    <citation type="submission" date="2023-03" db="EMBL/GenBank/DDBJ databases">
        <title>Draft genome sequence of Streptomyces sp. K1PA1 isolated from peat swamp forest in Thailand.</title>
        <authorList>
            <person name="Klaysubun C."/>
            <person name="Duangmal K."/>
        </authorList>
    </citation>
    <scope>NUCLEOTIDE SEQUENCE [LARGE SCALE GENOMIC DNA]</scope>
    <source>
        <strain evidence="5 6">K1PA1</strain>
    </source>
</reference>
<dbReference type="SMART" id="SM00342">
    <property type="entry name" value="HTH_ARAC"/>
    <property type="match status" value="1"/>
</dbReference>
<evidence type="ECO:0000256" key="3">
    <source>
        <dbReference type="ARBA" id="ARBA00023163"/>
    </source>
</evidence>
<keyword evidence="3" id="KW-0804">Transcription</keyword>
<evidence type="ECO:0000313" key="5">
    <source>
        <dbReference type="EMBL" id="MDF3300440.1"/>
    </source>
</evidence>
<proteinExistence type="predicted"/>
<evidence type="ECO:0000256" key="2">
    <source>
        <dbReference type="ARBA" id="ARBA00023125"/>
    </source>
</evidence>
<dbReference type="EMBL" id="JARJBB010000008">
    <property type="protein sequence ID" value="MDF3300440.1"/>
    <property type="molecule type" value="Genomic_DNA"/>
</dbReference>
<dbReference type="SUPFAM" id="SSF46689">
    <property type="entry name" value="Homeodomain-like"/>
    <property type="match status" value="1"/>
</dbReference>
<name>A0ABT6A9D0_9ACTN</name>
<accession>A0ABT6A9D0</accession>
<gene>
    <name evidence="5" type="ORF">P3H78_17805</name>
</gene>
<dbReference type="PANTHER" id="PTHR47894">
    <property type="entry name" value="HTH-TYPE TRANSCRIPTIONAL REGULATOR GADX"/>
    <property type="match status" value="1"/>
</dbReference>
<dbReference type="Gene3D" id="1.10.10.60">
    <property type="entry name" value="Homeodomain-like"/>
    <property type="match status" value="1"/>
</dbReference>
<keyword evidence="2" id="KW-0238">DNA-binding</keyword>
<dbReference type="PROSITE" id="PS01124">
    <property type="entry name" value="HTH_ARAC_FAMILY_2"/>
    <property type="match status" value="1"/>
</dbReference>